<dbReference type="NCBIfam" id="TIGR03901">
    <property type="entry name" value="MYXO-CTERM"/>
    <property type="match status" value="1"/>
</dbReference>
<protein>
    <recommendedName>
        <fullName evidence="4">Disintegrin domain-containing protein</fullName>
    </recommendedName>
</protein>
<accession>A0A0K1PRU9</accession>
<dbReference type="STRING" id="1391654.AKJ09_02780"/>
<evidence type="ECO:0000313" key="2">
    <source>
        <dbReference type="EMBL" id="AKU96116.1"/>
    </source>
</evidence>
<keyword evidence="3" id="KW-1185">Reference proteome</keyword>
<name>A0A0K1PRU9_9BACT</name>
<dbReference type="EMBL" id="CP012333">
    <property type="protein sequence ID" value="AKU96116.1"/>
    <property type="molecule type" value="Genomic_DNA"/>
</dbReference>
<dbReference type="KEGG" id="llu:AKJ09_02780"/>
<evidence type="ECO:0000313" key="3">
    <source>
        <dbReference type="Proteomes" id="UP000064967"/>
    </source>
</evidence>
<sequence length="580" mass="58079">MPKTSTKRHGRAPLARLAALSSLAFVCLRTSKESGVCPSLEIFVVRMKMRNGLGVGLVFGLIGWSTVASAGTVTAQGAVTVLTDASQIANASRGDFDEGPTDVEVPAAVYAARGLTWRSGELTTFLPGVTQTGAAILPFYQTGGNYFPAVANGGVASGLYAIFAGVATFSVPVTQVGLTASANGTQYLTVWNGAGKMIGQITWEPSDDSSFIGLDSGPVAIAMVAYGNHDLWNGEAYSPAGPTTFSDSWRWALKCQSAAQCDDGNPCTTDSCNPSGQCVHAASTGNACNDGNACTQVDTCQAGVCTGSNPVTCAPLDECHAAGVCDPGTGQCSNPAKSDGAPCNDGNACTQTDRCQAGVCTGSDQVTCAAPDACKMDGVCSPITGKCSYANQADGIACTASDLCNANPTCHAGSCTGTPVVCAPIDQCHGAGTCDPTTGTCSTPALADGTTCDDGNACTQRDTCVNATCTGSMQVRCDARDGCHEPGVCDPSTGACTEPVKADGASCTGGTCASGACEPAKVEPVPEPSVDAGASDAGNTASAEGGGGCSSAPVSSTSRAGLVALGLFGLFVLRRRRAAS</sequence>
<dbReference type="AlphaFoldDB" id="A0A0K1PRU9"/>
<dbReference type="InterPro" id="IPR024038">
    <property type="entry name" value="MYXO-CTERM"/>
</dbReference>
<dbReference type="Pfam" id="PF00526">
    <property type="entry name" value="Dicty_CTDC"/>
    <property type="match status" value="1"/>
</dbReference>
<proteinExistence type="predicted"/>
<feature type="region of interest" description="Disordered" evidence="1">
    <location>
        <begin position="523"/>
        <end position="550"/>
    </location>
</feature>
<evidence type="ECO:0008006" key="4">
    <source>
        <dbReference type="Google" id="ProtNLM"/>
    </source>
</evidence>
<gene>
    <name evidence="2" type="ORF">AKJ09_02780</name>
</gene>
<organism evidence="2 3">
    <name type="scientific">Labilithrix luteola</name>
    <dbReference type="NCBI Taxonomy" id="1391654"/>
    <lineage>
        <taxon>Bacteria</taxon>
        <taxon>Pseudomonadati</taxon>
        <taxon>Myxococcota</taxon>
        <taxon>Polyangia</taxon>
        <taxon>Polyangiales</taxon>
        <taxon>Labilitrichaceae</taxon>
        <taxon>Labilithrix</taxon>
    </lineage>
</organism>
<reference evidence="2 3" key="1">
    <citation type="submission" date="2015-08" db="EMBL/GenBank/DDBJ databases">
        <authorList>
            <person name="Babu N.S."/>
            <person name="Beckwith C.J."/>
            <person name="Beseler K.G."/>
            <person name="Brison A."/>
            <person name="Carone J.V."/>
            <person name="Caskin T.P."/>
            <person name="Diamond M."/>
            <person name="Durham M.E."/>
            <person name="Foxe J.M."/>
            <person name="Go M."/>
            <person name="Henderson B.A."/>
            <person name="Jones I.B."/>
            <person name="McGettigan J.A."/>
            <person name="Micheletti S.J."/>
            <person name="Nasrallah M.E."/>
            <person name="Ortiz D."/>
            <person name="Piller C.R."/>
            <person name="Privatt S.R."/>
            <person name="Schneider S.L."/>
            <person name="Sharp S."/>
            <person name="Smith T.C."/>
            <person name="Stanton J.D."/>
            <person name="Ullery H.E."/>
            <person name="Wilson R.J."/>
            <person name="Serrano M.G."/>
            <person name="Buck G."/>
            <person name="Lee V."/>
            <person name="Wang Y."/>
            <person name="Carvalho R."/>
            <person name="Voegtly L."/>
            <person name="Shi R."/>
            <person name="Duckworth R."/>
            <person name="Johnson A."/>
            <person name="Loviza R."/>
            <person name="Walstead R."/>
            <person name="Shah Z."/>
            <person name="Kiflezghi M."/>
            <person name="Wade K."/>
            <person name="Ball S.L."/>
            <person name="Bradley K.W."/>
            <person name="Asai D.J."/>
            <person name="Bowman C.A."/>
            <person name="Russell D.A."/>
            <person name="Pope W.H."/>
            <person name="Jacobs-Sera D."/>
            <person name="Hendrix R.W."/>
            <person name="Hatfull G.F."/>
        </authorList>
    </citation>
    <scope>NUCLEOTIDE SEQUENCE [LARGE SCALE GENOMIC DNA]</scope>
    <source>
        <strain evidence="2 3">DSM 27648</strain>
    </source>
</reference>
<dbReference type="InterPro" id="IPR001673">
    <property type="entry name" value="S_mold_repeat"/>
</dbReference>
<evidence type="ECO:0000256" key="1">
    <source>
        <dbReference type="SAM" id="MobiDB-lite"/>
    </source>
</evidence>
<dbReference type="Proteomes" id="UP000064967">
    <property type="component" value="Chromosome"/>
</dbReference>